<dbReference type="PANTHER" id="PTHR43792">
    <property type="entry name" value="GNAT FAMILY, PUTATIVE (AFU_ORTHOLOGUE AFUA_3G00765)-RELATED-RELATED"/>
    <property type="match status" value="1"/>
</dbReference>
<accession>A0A401ZN13</accession>
<dbReference type="SUPFAM" id="SSF55729">
    <property type="entry name" value="Acyl-CoA N-acyltransferases (Nat)"/>
    <property type="match status" value="1"/>
</dbReference>
<protein>
    <submittedName>
        <fullName evidence="3">Acetyltransferase</fullName>
    </submittedName>
</protein>
<proteinExistence type="predicted"/>
<dbReference type="AlphaFoldDB" id="A0A401ZN13"/>
<dbReference type="OrthoDB" id="9798081at2"/>
<gene>
    <name evidence="3" type="ORF">KDAU_55430</name>
</gene>
<dbReference type="Pfam" id="PF13302">
    <property type="entry name" value="Acetyltransf_3"/>
    <property type="match status" value="1"/>
</dbReference>
<dbReference type="Gene3D" id="3.40.630.30">
    <property type="match status" value="1"/>
</dbReference>
<dbReference type="InterPro" id="IPR000182">
    <property type="entry name" value="GNAT_dom"/>
</dbReference>
<reference evidence="4" key="1">
    <citation type="submission" date="2018-12" db="EMBL/GenBank/DDBJ databases">
        <title>Tengunoibacter tsumagoiensis gen. nov., sp. nov., Dictyobacter kobayashii sp. nov., D. alpinus sp. nov., and D. joshuensis sp. nov. and description of Dictyobacteraceae fam. nov. within the order Ktedonobacterales isolated from Tengu-no-mugimeshi.</title>
        <authorList>
            <person name="Wang C.M."/>
            <person name="Zheng Y."/>
            <person name="Sakai Y."/>
            <person name="Toyoda A."/>
            <person name="Minakuchi Y."/>
            <person name="Abe K."/>
            <person name="Yokota A."/>
            <person name="Yabe S."/>
        </authorList>
    </citation>
    <scope>NUCLEOTIDE SEQUENCE [LARGE SCALE GENOMIC DNA]</scope>
    <source>
        <strain evidence="4">S-27</strain>
    </source>
</reference>
<dbReference type="InterPro" id="IPR051531">
    <property type="entry name" value="N-acetyltransferase"/>
</dbReference>
<dbReference type="EMBL" id="BIFQ01000002">
    <property type="protein sequence ID" value="GCE08214.1"/>
    <property type="molecule type" value="Genomic_DNA"/>
</dbReference>
<evidence type="ECO:0000313" key="3">
    <source>
        <dbReference type="EMBL" id="GCE08214.1"/>
    </source>
</evidence>
<dbReference type="PANTHER" id="PTHR43792:SF1">
    <property type="entry name" value="N-ACETYLTRANSFERASE DOMAIN-CONTAINING PROTEIN"/>
    <property type="match status" value="1"/>
</dbReference>
<sequence length="193" mass="22522">MSVTIMETPRLRLRPVHIDDLQAKYAIDIHPDVYRFQGFVRLPDGQKRARTLEETREKLEQRIGEFALQGFGMWAMVLKENDTFIGWSGLQFYLLEYGAFSTPEIELFYGQSREYWGRGLVHEACQHLIEYGFKTLKLPRITSVVHRDNVHSLNVARRNGMHFVDHPTEQHNLVGILNNPYISPEQMQAHAIK</sequence>
<evidence type="ECO:0000259" key="2">
    <source>
        <dbReference type="PROSITE" id="PS51186"/>
    </source>
</evidence>
<comment type="caution">
    <text evidence="3">The sequence shown here is derived from an EMBL/GenBank/DDBJ whole genome shotgun (WGS) entry which is preliminary data.</text>
</comment>
<dbReference type="Proteomes" id="UP000287224">
    <property type="component" value="Unassembled WGS sequence"/>
</dbReference>
<dbReference type="RefSeq" id="WP_126600609.1">
    <property type="nucleotide sequence ID" value="NZ_BIFQ01000002.1"/>
</dbReference>
<evidence type="ECO:0000313" key="4">
    <source>
        <dbReference type="Proteomes" id="UP000287224"/>
    </source>
</evidence>
<name>A0A401ZN13_9CHLR</name>
<dbReference type="PROSITE" id="PS51186">
    <property type="entry name" value="GNAT"/>
    <property type="match status" value="1"/>
</dbReference>
<dbReference type="GO" id="GO:0016747">
    <property type="term" value="F:acyltransferase activity, transferring groups other than amino-acyl groups"/>
    <property type="evidence" value="ECO:0007669"/>
    <property type="project" value="InterPro"/>
</dbReference>
<organism evidence="3 4">
    <name type="scientific">Dictyobacter aurantiacus</name>
    <dbReference type="NCBI Taxonomy" id="1936993"/>
    <lineage>
        <taxon>Bacteria</taxon>
        <taxon>Bacillati</taxon>
        <taxon>Chloroflexota</taxon>
        <taxon>Ktedonobacteria</taxon>
        <taxon>Ktedonobacterales</taxon>
        <taxon>Dictyobacteraceae</taxon>
        <taxon>Dictyobacter</taxon>
    </lineage>
</organism>
<evidence type="ECO:0000256" key="1">
    <source>
        <dbReference type="SAM" id="Coils"/>
    </source>
</evidence>
<feature type="coiled-coil region" evidence="1">
    <location>
        <begin position="42"/>
        <end position="69"/>
    </location>
</feature>
<dbReference type="InterPro" id="IPR016181">
    <property type="entry name" value="Acyl_CoA_acyltransferase"/>
</dbReference>
<feature type="domain" description="N-acetyltransferase" evidence="2">
    <location>
        <begin position="11"/>
        <end position="180"/>
    </location>
</feature>
<keyword evidence="4" id="KW-1185">Reference proteome</keyword>
<keyword evidence="3" id="KW-0808">Transferase</keyword>
<keyword evidence="1" id="KW-0175">Coiled coil</keyword>